<dbReference type="InterPro" id="IPR008965">
    <property type="entry name" value="CBM2/CBM3_carb-bd_dom_sf"/>
</dbReference>
<dbReference type="Proteomes" id="UP000800981">
    <property type="component" value="Unassembled WGS sequence"/>
</dbReference>
<dbReference type="Gene3D" id="2.60.40.290">
    <property type="match status" value="1"/>
</dbReference>
<proteinExistence type="predicted"/>
<organism evidence="4 5">
    <name type="scientific">Motilibacter deserti</name>
    <dbReference type="NCBI Taxonomy" id="2714956"/>
    <lineage>
        <taxon>Bacteria</taxon>
        <taxon>Bacillati</taxon>
        <taxon>Actinomycetota</taxon>
        <taxon>Actinomycetes</taxon>
        <taxon>Motilibacterales</taxon>
        <taxon>Motilibacteraceae</taxon>
        <taxon>Motilibacter</taxon>
    </lineage>
</organism>
<comment type="caution">
    <text evidence="4">The sequence shown here is derived from an EMBL/GenBank/DDBJ whole genome shotgun (WGS) entry which is preliminary data.</text>
</comment>
<dbReference type="EMBL" id="JAANNP010000016">
    <property type="protein sequence ID" value="NHC15110.1"/>
    <property type="molecule type" value="Genomic_DNA"/>
</dbReference>
<protein>
    <submittedName>
        <fullName evidence="4">Phospholipase</fullName>
    </submittedName>
</protein>
<dbReference type="Gene3D" id="3.40.50.1820">
    <property type="entry name" value="alpha/beta hydrolase"/>
    <property type="match status" value="1"/>
</dbReference>
<dbReference type="InterPro" id="IPR012291">
    <property type="entry name" value="CBM2_carb-bd_dom_sf"/>
</dbReference>
<dbReference type="SUPFAM" id="SSF49384">
    <property type="entry name" value="Carbohydrate-binding domain"/>
    <property type="match status" value="1"/>
</dbReference>
<dbReference type="SUPFAM" id="SSF53474">
    <property type="entry name" value="alpha/beta-Hydrolases"/>
    <property type="match status" value="1"/>
</dbReference>
<name>A0ABX0GZW0_9ACTN</name>
<feature type="domain" description="CBM2" evidence="3">
    <location>
        <begin position="435"/>
        <end position="537"/>
    </location>
</feature>
<evidence type="ECO:0000256" key="2">
    <source>
        <dbReference type="SAM" id="SignalP"/>
    </source>
</evidence>
<feature type="chain" id="PRO_5045853551" evidence="2">
    <location>
        <begin position="28"/>
        <end position="537"/>
    </location>
</feature>
<evidence type="ECO:0000259" key="3">
    <source>
        <dbReference type="PROSITE" id="PS51173"/>
    </source>
</evidence>
<dbReference type="InterPro" id="IPR001919">
    <property type="entry name" value="CBD2"/>
</dbReference>
<dbReference type="Pfam" id="PF00553">
    <property type="entry name" value="CBM_2"/>
    <property type="match status" value="1"/>
</dbReference>
<keyword evidence="1 2" id="KW-0732">Signal</keyword>
<reference evidence="4 5" key="1">
    <citation type="submission" date="2020-03" db="EMBL/GenBank/DDBJ databases">
        <title>Two novel Motilibacter sp.</title>
        <authorList>
            <person name="Liu S."/>
        </authorList>
    </citation>
    <scope>NUCLEOTIDE SEQUENCE [LARGE SCALE GENOMIC DNA]</scope>
    <source>
        <strain evidence="4 5">E257</strain>
    </source>
</reference>
<evidence type="ECO:0000256" key="1">
    <source>
        <dbReference type="ARBA" id="ARBA00022729"/>
    </source>
</evidence>
<dbReference type="PANTHER" id="PTHR43037:SF1">
    <property type="entry name" value="BLL1128 PROTEIN"/>
    <property type="match status" value="1"/>
</dbReference>
<dbReference type="RefSeq" id="WP_166283273.1">
    <property type="nucleotide sequence ID" value="NZ_JAANNP010000016.1"/>
</dbReference>
<evidence type="ECO:0000313" key="5">
    <source>
        <dbReference type="Proteomes" id="UP000800981"/>
    </source>
</evidence>
<dbReference type="Gene3D" id="2.60.40.2180">
    <property type="match status" value="1"/>
</dbReference>
<keyword evidence="5" id="KW-1185">Reference proteome</keyword>
<accession>A0ABX0GZW0</accession>
<dbReference type="SMART" id="SM00637">
    <property type="entry name" value="CBD_II"/>
    <property type="match status" value="1"/>
</dbReference>
<feature type="signal peptide" evidence="2">
    <location>
        <begin position="1"/>
        <end position="27"/>
    </location>
</feature>
<dbReference type="PANTHER" id="PTHR43037">
    <property type="entry name" value="UNNAMED PRODUCT-RELATED"/>
    <property type="match status" value="1"/>
</dbReference>
<dbReference type="InterPro" id="IPR041172">
    <property type="entry name" value="EstA_Ig-like_N"/>
</dbReference>
<dbReference type="PROSITE" id="PS51173">
    <property type="entry name" value="CBM2"/>
    <property type="match status" value="1"/>
</dbReference>
<dbReference type="InterPro" id="IPR029058">
    <property type="entry name" value="AB_hydrolase_fold"/>
</dbReference>
<dbReference type="Pfam" id="PF18435">
    <property type="entry name" value="EstA_Ig_like"/>
    <property type="match status" value="1"/>
</dbReference>
<sequence>MNKLRALGALTAGALLSAVPLAGTAEAAGPGPVRADIITESLPLGHFITAVAIQFSSKVDLEGASIDPAAFRVVGTRTSSVNGAVTSATRPVLRAYVNDEPALQAQGEKGKYLILELGSAGAAAGALQYSGGINNPYGLSYSVTQVADVLDGKGRVELESSETPVTTTSVLTPVVDEFAALSNTSSSGQVLNYRFYTPEAYDERPGRKALYPLVVTLHGAGERGPNNLTQITGNQLATAFAAPARQAKDPSFVLSPQVPSGLAWTTPSVQQALMETIDKVMAEYPVDPDRLYLTGLSLGGIGSFDILPKYPTKFAAAITVAATGNTAVAPSLVDLPIWATHSVDDPTVNYTTGSLALINAIGAAGARTTFAEWAGNLPVAQADALAQAQWDAAEANGSHTLLTAYSRGTTPQNAHWSWVPTYLNNTMLDWLYSHERTGGGSCTVSYRTSAWNGGFTGQAVVTNTSKKPVSGAELAFDLGSGVRVTKAWPGSFTQTAGNVTVSSAATIQPGKSATISFNATGTPGAAPAFALNGAVCS</sequence>
<dbReference type="InterPro" id="IPR050955">
    <property type="entry name" value="Plant_Biomass_Hydrol_Est"/>
</dbReference>
<evidence type="ECO:0000313" key="4">
    <source>
        <dbReference type="EMBL" id="NHC15110.1"/>
    </source>
</evidence>
<gene>
    <name evidence="4" type="ORF">G9H71_15075</name>
</gene>